<sequence>MRVPISMRNTRVGIRVWPDVSFSVELPIPLNSPFPLILLKPSAARLLDAPSRGLLPSRDATCEVARASLNASLSIGAPPPRTAVSLVTALDSSVAR</sequence>
<reference evidence="1 2" key="2">
    <citation type="journal article" date="2012" name="PLoS Pathog.">
        <title>Diverse lifestyles and strategies of plant pathogenesis encoded in the genomes of eighteen Dothideomycetes fungi.</title>
        <authorList>
            <person name="Ohm R.A."/>
            <person name="Feau N."/>
            <person name="Henrissat B."/>
            <person name="Schoch C.L."/>
            <person name="Horwitz B.A."/>
            <person name="Barry K.W."/>
            <person name="Condon B.J."/>
            <person name="Copeland A.C."/>
            <person name="Dhillon B."/>
            <person name="Glaser F."/>
            <person name="Hesse C.N."/>
            <person name="Kosti I."/>
            <person name="LaButti K."/>
            <person name="Lindquist E.A."/>
            <person name="Lucas S."/>
            <person name="Salamov A.A."/>
            <person name="Bradshaw R.E."/>
            <person name="Ciuffetti L."/>
            <person name="Hamelin R.C."/>
            <person name="Kema G.H.J."/>
            <person name="Lawrence C."/>
            <person name="Scott J.A."/>
            <person name="Spatafora J.W."/>
            <person name="Turgeon B.G."/>
            <person name="de Wit P.J.G.M."/>
            <person name="Zhong S."/>
            <person name="Goodwin S.B."/>
            <person name="Grigoriev I.V."/>
        </authorList>
    </citation>
    <scope>NUCLEOTIDE SEQUENCE [LARGE SCALE GENOMIC DNA]</scope>
    <source>
        <strain evidence="2">NZE10 / CBS 128990</strain>
    </source>
</reference>
<evidence type="ECO:0000313" key="1">
    <source>
        <dbReference type="EMBL" id="EME47420.1"/>
    </source>
</evidence>
<reference evidence="2" key="1">
    <citation type="journal article" date="2012" name="PLoS Genet.">
        <title>The genomes of the fungal plant pathogens Cladosporium fulvum and Dothistroma septosporum reveal adaptation to different hosts and lifestyles but also signatures of common ancestry.</title>
        <authorList>
            <person name="de Wit P.J.G.M."/>
            <person name="van der Burgt A."/>
            <person name="Oekmen B."/>
            <person name="Stergiopoulos I."/>
            <person name="Abd-Elsalam K.A."/>
            <person name="Aerts A.L."/>
            <person name="Bahkali A.H."/>
            <person name="Beenen H.G."/>
            <person name="Chettri P."/>
            <person name="Cox M.P."/>
            <person name="Datema E."/>
            <person name="de Vries R.P."/>
            <person name="Dhillon B."/>
            <person name="Ganley A.R."/>
            <person name="Griffiths S.A."/>
            <person name="Guo Y."/>
            <person name="Hamelin R.C."/>
            <person name="Henrissat B."/>
            <person name="Kabir M.S."/>
            <person name="Jashni M.K."/>
            <person name="Kema G."/>
            <person name="Klaubauf S."/>
            <person name="Lapidus A."/>
            <person name="Levasseur A."/>
            <person name="Lindquist E."/>
            <person name="Mehrabi R."/>
            <person name="Ohm R.A."/>
            <person name="Owen T.J."/>
            <person name="Salamov A."/>
            <person name="Schwelm A."/>
            <person name="Schijlen E."/>
            <person name="Sun H."/>
            <person name="van den Burg H.A."/>
            <person name="van Ham R.C.H.J."/>
            <person name="Zhang S."/>
            <person name="Goodwin S.B."/>
            <person name="Grigoriev I.V."/>
            <person name="Collemare J."/>
            <person name="Bradshaw R.E."/>
        </authorList>
    </citation>
    <scope>NUCLEOTIDE SEQUENCE [LARGE SCALE GENOMIC DNA]</scope>
    <source>
        <strain evidence="2">NZE10 / CBS 128990</strain>
    </source>
</reference>
<protein>
    <submittedName>
        <fullName evidence="1">Uncharacterized protein</fullName>
    </submittedName>
</protein>
<dbReference type="EMBL" id="KB446536">
    <property type="protein sequence ID" value="EME47420.1"/>
    <property type="molecule type" value="Genomic_DNA"/>
</dbReference>
<dbReference type="HOGENOM" id="CLU_2359707_0_0_1"/>
<name>N1PYD8_DOTSN</name>
<dbReference type="AlphaFoldDB" id="N1PYD8"/>
<gene>
    <name evidence="1" type="ORF">DOTSEDRAFT_69370</name>
</gene>
<evidence type="ECO:0000313" key="2">
    <source>
        <dbReference type="Proteomes" id="UP000016933"/>
    </source>
</evidence>
<proteinExistence type="predicted"/>
<keyword evidence="2" id="KW-1185">Reference proteome</keyword>
<dbReference type="Proteomes" id="UP000016933">
    <property type="component" value="Unassembled WGS sequence"/>
</dbReference>
<accession>N1PYD8</accession>
<organism evidence="1 2">
    <name type="scientific">Dothistroma septosporum (strain NZE10 / CBS 128990)</name>
    <name type="common">Red band needle blight fungus</name>
    <name type="synonym">Mycosphaerella pini</name>
    <dbReference type="NCBI Taxonomy" id="675120"/>
    <lineage>
        <taxon>Eukaryota</taxon>
        <taxon>Fungi</taxon>
        <taxon>Dikarya</taxon>
        <taxon>Ascomycota</taxon>
        <taxon>Pezizomycotina</taxon>
        <taxon>Dothideomycetes</taxon>
        <taxon>Dothideomycetidae</taxon>
        <taxon>Mycosphaerellales</taxon>
        <taxon>Mycosphaerellaceae</taxon>
        <taxon>Dothistroma</taxon>
    </lineage>
</organism>